<name>A0A6L6JG52_9RHOB</name>
<dbReference type="PANTHER" id="PTHR13696">
    <property type="entry name" value="P-LOOP CONTAINING NUCLEOSIDE TRIPHOSPHATE HYDROLASE"/>
    <property type="match status" value="1"/>
</dbReference>
<dbReference type="InterPro" id="IPR009744">
    <property type="entry name" value="VirC1"/>
</dbReference>
<dbReference type="Pfam" id="PF07015">
    <property type="entry name" value="VirC1"/>
    <property type="match status" value="1"/>
</dbReference>
<dbReference type="SUPFAM" id="SSF52540">
    <property type="entry name" value="P-loop containing nucleoside triphosphate hydrolases"/>
    <property type="match status" value="1"/>
</dbReference>
<protein>
    <submittedName>
        <fullName evidence="1">AAA family ATPase</fullName>
    </submittedName>
</protein>
<dbReference type="InterPro" id="IPR050678">
    <property type="entry name" value="DNA_Partitioning_ATPase"/>
</dbReference>
<dbReference type="AlphaFoldDB" id="A0A6L6JG52"/>
<organism evidence="1 2">
    <name type="scientific">Paracoccus aestuariivivens</name>
    <dbReference type="NCBI Taxonomy" id="1820333"/>
    <lineage>
        <taxon>Bacteria</taxon>
        <taxon>Pseudomonadati</taxon>
        <taxon>Pseudomonadota</taxon>
        <taxon>Alphaproteobacteria</taxon>
        <taxon>Rhodobacterales</taxon>
        <taxon>Paracoccaceae</taxon>
        <taxon>Paracoccus</taxon>
    </lineage>
</organism>
<evidence type="ECO:0000313" key="2">
    <source>
        <dbReference type="Proteomes" id="UP000478183"/>
    </source>
</evidence>
<dbReference type="PIRSF" id="PIRSF009320">
    <property type="entry name" value="Nuc_binding_HP_1000"/>
    <property type="match status" value="1"/>
</dbReference>
<dbReference type="OrthoDB" id="7820287at2"/>
<dbReference type="EMBL" id="WMIE01000017">
    <property type="protein sequence ID" value="MTH79567.1"/>
    <property type="molecule type" value="Genomic_DNA"/>
</dbReference>
<evidence type="ECO:0000313" key="1">
    <source>
        <dbReference type="EMBL" id="MTH79567.1"/>
    </source>
</evidence>
<keyword evidence="2" id="KW-1185">Reference proteome</keyword>
<sequence>MQNGIRVITAMNRKGGCGKTTLIMGLASAAAERGESVTIFDTDESRSSWKWMERAKAQGHWNDLVRVIPTLSAAAVIEEISAIFAQPDQEHLILVDTFGGGSEAQDHLAQISHLLIAPCMLSANNYEESLETGLWYIRLKSRVEDPDELPPFRVLLNRVPLSRSAAEHEIYEKVIRNMPVLGEVVMNRAMYTRLDGQGLLGEIRRKTKNPGVASHLGTALQEMDEVLAELDRTIREEA</sequence>
<reference evidence="1 2" key="1">
    <citation type="submission" date="2019-11" db="EMBL/GenBank/DDBJ databases">
        <authorList>
            <person name="Dong K."/>
        </authorList>
    </citation>
    <scope>NUCLEOTIDE SEQUENCE [LARGE SCALE GENOMIC DNA]</scope>
    <source>
        <strain evidence="1 2">NBRC 111993</strain>
    </source>
</reference>
<dbReference type="CDD" id="cd02042">
    <property type="entry name" value="ParAB_family"/>
    <property type="match status" value="1"/>
</dbReference>
<dbReference type="Gene3D" id="3.40.50.300">
    <property type="entry name" value="P-loop containing nucleotide triphosphate hydrolases"/>
    <property type="match status" value="1"/>
</dbReference>
<dbReference type="InterPro" id="IPR027417">
    <property type="entry name" value="P-loop_NTPase"/>
</dbReference>
<comment type="caution">
    <text evidence="1">The sequence shown here is derived from an EMBL/GenBank/DDBJ whole genome shotgun (WGS) entry which is preliminary data.</text>
</comment>
<accession>A0A6L6JG52</accession>
<dbReference type="RefSeq" id="WP_155096920.1">
    <property type="nucleotide sequence ID" value="NZ_WMIE01000017.1"/>
</dbReference>
<dbReference type="Proteomes" id="UP000478183">
    <property type="component" value="Unassembled WGS sequence"/>
</dbReference>
<gene>
    <name evidence="1" type="ORF">GL286_17780</name>
</gene>
<proteinExistence type="predicted"/>
<dbReference type="PANTHER" id="PTHR13696:SF96">
    <property type="entry name" value="COBQ_COBB_MIND_PARA NUCLEOTIDE BINDING DOMAIN-CONTAINING PROTEIN"/>
    <property type="match status" value="1"/>
</dbReference>